<proteinExistence type="predicted"/>
<dbReference type="InterPro" id="IPR032710">
    <property type="entry name" value="NTF2-like_dom_sf"/>
</dbReference>
<dbReference type="AlphaFoldDB" id="A0A9P5BXI6"/>
<dbReference type="Gene3D" id="1.20.120.520">
    <property type="entry name" value="nmb1532 protein domain like"/>
    <property type="match status" value="1"/>
</dbReference>
<dbReference type="Gene3D" id="3.10.450.50">
    <property type="match status" value="1"/>
</dbReference>
<dbReference type="InterPro" id="IPR012312">
    <property type="entry name" value="Hemerythrin-like"/>
</dbReference>
<comment type="caution">
    <text evidence="2">The sequence shown here is derived from an EMBL/GenBank/DDBJ whole genome shotgun (WGS) entry which is preliminary data.</text>
</comment>
<gene>
    <name evidence="2" type="ORF">E8E12_005249</name>
</gene>
<reference evidence="2" key="1">
    <citation type="submission" date="2019-04" db="EMBL/GenBank/DDBJ databases">
        <title>Sequencing of skin fungus with MAO and IRED activity.</title>
        <authorList>
            <person name="Marsaioli A.J."/>
            <person name="Bonatto J.M.C."/>
            <person name="Reis Junior O."/>
        </authorList>
    </citation>
    <scope>NUCLEOTIDE SEQUENCE</scope>
    <source>
        <strain evidence="2">28M1</strain>
    </source>
</reference>
<name>A0A9P5BXI6_9PLEO</name>
<dbReference type="Proteomes" id="UP000758155">
    <property type="component" value="Unassembled WGS sequence"/>
</dbReference>
<organism evidence="2 3">
    <name type="scientific">Didymella heteroderae</name>
    <dbReference type="NCBI Taxonomy" id="1769908"/>
    <lineage>
        <taxon>Eukaryota</taxon>
        <taxon>Fungi</taxon>
        <taxon>Dikarya</taxon>
        <taxon>Ascomycota</taxon>
        <taxon>Pezizomycotina</taxon>
        <taxon>Dothideomycetes</taxon>
        <taxon>Pleosporomycetidae</taxon>
        <taxon>Pleosporales</taxon>
        <taxon>Pleosporineae</taxon>
        <taxon>Didymellaceae</taxon>
        <taxon>Didymella</taxon>
    </lineage>
</organism>
<evidence type="ECO:0000313" key="2">
    <source>
        <dbReference type="EMBL" id="KAF3034165.1"/>
    </source>
</evidence>
<dbReference type="EMBL" id="SWKV01000071">
    <property type="protein sequence ID" value="KAF3034165.1"/>
    <property type="molecule type" value="Genomic_DNA"/>
</dbReference>
<dbReference type="SUPFAM" id="SSF54427">
    <property type="entry name" value="NTF2-like"/>
    <property type="match status" value="1"/>
</dbReference>
<evidence type="ECO:0000313" key="3">
    <source>
        <dbReference type="Proteomes" id="UP000758155"/>
    </source>
</evidence>
<feature type="domain" description="Hemerythrin-like" evidence="1">
    <location>
        <begin position="70"/>
        <end position="187"/>
    </location>
</feature>
<accession>A0A9P5BXI6</accession>
<dbReference type="PANTHER" id="PTHR38436">
    <property type="entry name" value="POLYKETIDE CYCLASE SNOAL-LIKE DOMAIN"/>
    <property type="match status" value="1"/>
</dbReference>
<evidence type="ECO:0000259" key="1">
    <source>
        <dbReference type="Pfam" id="PF01814"/>
    </source>
</evidence>
<dbReference type="PANTHER" id="PTHR38436:SF3">
    <property type="entry name" value="CARBOXYMETHYLENEBUTENOLIDASE-RELATED"/>
    <property type="match status" value="1"/>
</dbReference>
<dbReference type="OrthoDB" id="5440at2759"/>
<protein>
    <recommendedName>
        <fullName evidence="1">Hemerythrin-like domain-containing protein</fullName>
    </recommendedName>
</protein>
<dbReference type="GO" id="GO:0030638">
    <property type="term" value="P:polyketide metabolic process"/>
    <property type="evidence" value="ECO:0007669"/>
    <property type="project" value="InterPro"/>
</dbReference>
<keyword evidence="3" id="KW-1185">Reference proteome</keyword>
<dbReference type="Pfam" id="PF01814">
    <property type="entry name" value="Hemerythrin"/>
    <property type="match status" value="1"/>
</dbReference>
<sequence length="661" mass="74358">MATTLPGSYPVELTTTLSKDSTTVTTTSLSPPSSTPIYSWQLGPIPLISTPLFLTGATDQYTLAASEMALVHNCIIRALNSISIQSPHIPRSEVTNFVNYCLATYKGLVAHHDGEEAHFFPDLERITGEEGLMEENVEGHREFDSKFDAWGTWLTGCLAGTETWSSEANLRLIHAFTAPLTAHLHDEIPSILALARFGDALDLKAMFDKEGEKVMGGMDKRTVLPVFFFNHDDAFEGGRHHFPPLPFPVKWVLKNVFGRSKSEWWKFAPCGYDGRPRELRYRGEAFLSDKNGWLSFNHSTPVLYITAEDEEFDMETMRAWRDEGFIVKYIPQGKNGKAYVNTLHKLGDGMGIGERKLCSLVAYYPTSIPDPRRRFTASFRVVVHLAQGSGDGDETIDIVRRPEVLGIQARRKLVTKRVTPGIGAGGLLAKMEYPAYTYEGVDPGFAEHDLEQYDDVADGIAWARSLDIVRKGFGAEVHLERPWEENVEQKYRVHNVQKLMDTYVSHPTPCVNFTPTMTGGFGRAELKRFYADYFLKTAPPSLHLRLVSRTVGVDRIVDELYVQFKHTCVMPWILPDVKPTNEKVEIIVVSIVGMRAGKVWSERVYWDQASVLFQVGLLDSEEVPEKFKNAGLEMLPVSGSEAARKVMDIESEEANFMIDDW</sequence>
<dbReference type="InterPro" id="IPR009959">
    <property type="entry name" value="Cyclase_SnoaL-like"/>
</dbReference>